<feature type="region of interest" description="Disordered" evidence="1">
    <location>
        <begin position="1"/>
        <end position="70"/>
    </location>
</feature>
<dbReference type="EnsemblPlants" id="OMERI06G19480.1">
    <property type="protein sequence ID" value="OMERI06G19480.1"/>
    <property type="gene ID" value="OMERI06G19480"/>
</dbReference>
<sequence length="70" mass="7820">SVHPKLTVGEEEEVVEVERRGGGGGGEVAEAEALREQQPRQAPGDRVGEGVALQRRQRHARRRQITYPRH</sequence>
<protein>
    <submittedName>
        <fullName evidence="2">Uncharacterized protein</fullName>
    </submittedName>
</protein>
<dbReference type="Proteomes" id="UP000008021">
    <property type="component" value="Chromosome 6"/>
</dbReference>
<proteinExistence type="predicted"/>
<dbReference type="AlphaFoldDB" id="A0A0E0E335"/>
<keyword evidence="3" id="KW-1185">Reference proteome</keyword>
<evidence type="ECO:0000256" key="1">
    <source>
        <dbReference type="SAM" id="MobiDB-lite"/>
    </source>
</evidence>
<evidence type="ECO:0000313" key="2">
    <source>
        <dbReference type="EnsemblPlants" id="OMERI06G19480.1"/>
    </source>
</evidence>
<dbReference type="Gramene" id="OMERI06G19480.1">
    <property type="protein sequence ID" value="OMERI06G19480.1"/>
    <property type="gene ID" value="OMERI06G19480"/>
</dbReference>
<reference evidence="2" key="2">
    <citation type="submission" date="2018-05" db="EMBL/GenBank/DDBJ databases">
        <title>OmerRS3 (Oryza meridionalis Reference Sequence Version 3).</title>
        <authorList>
            <person name="Zhang J."/>
            <person name="Kudrna D."/>
            <person name="Lee S."/>
            <person name="Talag J."/>
            <person name="Welchert J."/>
            <person name="Wing R.A."/>
        </authorList>
    </citation>
    <scope>NUCLEOTIDE SEQUENCE [LARGE SCALE GENOMIC DNA]</scope>
    <source>
        <strain evidence="2">cv. OR44</strain>
    </source>
</reference>
<reference evidence="2" key="1">
    <citation type="submission" date="2015-04" db="UniProtKB">
        <authorList>
            <consortium name="EnsemblPlants"/>
        </authorList>
    </citation>
    <scope>IDENTIFICATION</scope>
</reference>
<name>A0A0E0E335_9ORYZ</name>
<feature type="compositionally biased region" description="Basic residues" evidence="1">
    <location>
        <begin position="55"/>
        <end position="70"/>
    </location>
</feature>
<accession>A0A0E0E335</accession>
<evidence type="ECO:0000313" key="3">
    <source>
        <dbReference type="Proteomes" id="UP000008021"/>
    </source>
</evidence>
<dbReference type="HOGENOM" id="CLU_2765409_0_0_1"/>
<organism evidence="2">
    <name type="scientific">Oryza meridionalis</name>
    <dbReference type="NCBI Taxonomy" id="40149"/>
    <lineage>
        <taxon>Eukaryota</taxon>
        <taxon>Viridiplantae</taxon>
        <taxon>Streptophyta</taxon>
        <taxon>Embryophyta</taxon>
        <taxon>Tracheophyta</taxon>
        <taxon>Spermatophyta</taxon>
        <taxon>Magnoliopsida</taxon>
        <taxon>Liliopsida</taxon>
        <taxon>Poales</taxon>
        <taxon>Poaceae</taxon>
        <taxon>BOP clade</taxon>
        <taxon>Oryzoideae</taxon>
        <taxon>Oryzeae</taxon>
        <taxon>Oryzinae</taxon>
        <taxon>Oryza</taxon>
    </lineage>
</organism>